<dbReference type="GO" id="GO:0005737">
    <property type="term" value="C:cytoplasm"/>
    <property type="evidence" value="ECO:0007669"/>
    <property type="project" value="TreeGrafter"/>
</dbReference>
<organism evidence="3 4">
    <name type="scientific">Mucilaginibacter straminoryzae</name>
    <dbReference type="NCBI Taxonomy" id="2932774"/>
    <lineage>
        <taxon>Bacteria</taxon>
        <taxon>Pseudomonadati</taxon>
        <taxon>Bacteroidota</taxon>
        <taxon>Sphingobacteriia</taxon>
        <taxon>Sphingobacteriales</taxon>
        <taxon>Sphingobacteriaceae</taxon>
        <taxon>Mucilaginibacter</taxon>
    </lineage>
</organism>
<dbReference type="PROSITE" id="PS51733">
    <property type="entry name" value="BPL_LPL_CATALYTIC"/>
    <property type="match status" value="1"/>
</dbReference>
<dbReference type="PANTHER" id="PTHR12835">
    <property type="entry name" value="BIOTIN PROTEIN LIGASE"/>
    <property type="match status" value="1"/>
</dbReference>
<evidence type="ECO:0000259" key="2">
    <source>
        <dbReference type="PROSITE" id="PS51733"/>
    </source>
</evidence>
<dbReference type="EC" id="6.3.4.15" evidence="3"/>
<dbReference type="AlphaFoldDB" id="A0A9X1X644"/>
<dbReference type="SUPFAM" id="SSF55681">
    <property type="entry name" value="Class II aaRS and biotin synthetases"/>
    <property type="match status" value="1"/>
</dbReference>
<dbReference type="InterPro" id="IPR004143">
    <property type="entry name" value="BPL_LPL_catalytic"/>
</dbReference>
<reference evidence="3" key="1">
    <citation type="submission" date="2022-04" db="EMBL/GenBank/DDBJ databases">
        <title>Mucilaginibacter sp. RS28 isolated from freshwater.</title>
        <authorList>
            <person name="Ko S.-R."/>
        </authorList>
    </citation>
    <scope>NUCLEOTIDE SEQUENCE</scope>
    <source>
        <strain evidence="3">RS28</strain>
    </source>
</reference>
<accession>A0A9X1X644</accession>
<dbReference type="InterPro" id="IPR004408">
    <property type="entry name" value="Biotin_CoA_COase_ligase"/>
</dbReference>
<dbReference type="Pfam" id="PF03099">
    <property type="entry name" value="BPL_LplA_LipB"/>
    <property type="match status" value="1"/>
</dbReference>
<feature type="domain" description="BPL/LPL catalytic" evidence="2">
    <location>
        <begin position="1"/>
        <end position="160"/>
    </location>
</feature>
<evidence type="ECO:0000313" key="4">
    <source>
        <dbReference type="Proteomes" id="UP001139450"/>
    </source>
</evidence>
<sequence>MSNSEPLPEGTVIMAEEQYAGRGQYKNGWFAEKGNNLTISILLKPLFLPLNDQFQLTQVVSIATVKALKQTSGLSYQIKWPNDIYYGEKKLGGILIENSVQGKRINNSVIGIGLNVNQPQFPENLPRAVSLKQILQRDYDLKAVLSEICRHIEAWYLKLKAGKTDEINIAYLDRLLGLNEERRYRSEEETYRGVIKGVDHSGLLEIQTNGIIKKYNLKEVEFLFD</sequence>
<name>A0A9X1X644_9SPHI</name>
<gene>
    <name evidence="3" type="ORF">MUY27_18670</name>
</gene>
<keyword evidence="4" id="KW-1185">Reference proteome</keyword>
<dbReference type="EMBL" id="JALJEJ010000012">
    <property type="protein sequence ID" value="MCJ8211749.1"/>
    <property type="molecule type" value="Genomic_DNA"/>
</dbReference>
<evidence type="ECO:0000313" key="3">
    <source>
        <dbReference type="EMBL" id="MCJ8211749.1"/>
    </source>
</evidence>
<dbReference type="Gene3D" id="3.30.930.10">
    <property type="entry name" value="Bira Bifunctional Protein, Domain 2"/>
    <property type="match status" value="1"/>
</dbReference>
<protein>
    <submittedName>
        <fullName evidence="3">Biotin--[acetyl-CoA-carboxylase] ligase</fullName>
        <ecNumber evidence="3">6.3.4.15</ecNumber>
    </submittedName>
</protein>
<dbReference type="InterPro" id="IPR045864">
    <property type="entry name" value="aa-tRNA-synth_II/BPL/LPL"/>
</dbReference>
<dbReference type="NCBIfam" id="TIGR00121">
    <property type="entry name" value="birA_ligase"/>
    <property type="match status" value="1"/>
</dbReference>
<keyword evidence="1 3" id="KW-0436">Ligase</keyword>
<dbReference type="Proteomes" id="UP001139450">
    <property type="component" value="Unassembled WGS sequence"/>
</dbReference>
<comment type="caution">
    <text evidence="3">The sequence shown here is derived from an EMBL/GenBank/DDBJ whole genome shotgun (WGS) entry which is preliminary data.</text>
</comment>
<dbReference type="CDD" id="cd16442">
    <property type="entry name" value="BPL"/>
    <property type="match status" value="1"/>
</dbReference>
<dbReference type="PANTHER" id="PTHR12835:SF5">
    <property type="entry name" value="BIOTIN--PROTEIN LIGASE"/>
    <property type="match status" value="1"/>
</dbReference>
<evidence type="ECO:0000256" key="1">
    <source>
        <dbReference type="ARBA" id="ARBA00022598"/>
    </source>
</evidence>
<proteinExistence type="predicted"/>
<dbReference type="GO" id="GO:0004077">
    <property type="term" value="F:biotin--[biotin carboxyl-carrier protein] ligase activity"/>
    <property type="evidence" value="ECO:0007669"/>
    <property type="project" value="UniProtKB-EC"/>
</dbReference>